<evidence type="ECO:0000313" key="2">
    <source>
        <dbReference type="EMBL" id="RWA13210.1"/>
    </source>
</evidence>
<comment type="caution">
    <text evidence="2">The sequence shown here is derived from an EMBL/GenBank/DDBJ whole genome shotgun (WGS) entry which is preliminary data.</text>
</comment>
<accession>A0A439DFM7</accession>
<evidence type="ECO:0008006" key="4">
    <source>
        <dbReference type="Google" id="ProtNLM"/>
    </source>
</evidence>
<reference evidence="2 3" key="1">
    <citation type="submission" date="2018-12" db="EMBL/GenBank/DDBJ databases">
        <title>Draft genome sequence of Xylaria grammica IHI A82.</title>
        <authorList>
            <person name="Buettner E."/>
            <person name="Kellner H."/>
        </authorList>
    </citation>
    <scope>NUCLEOTIDE SEQUENCE [LARGE SCALE GENOMIC DNA]</scope>
    <source>
        <strain evidence="2 3">IHI A82</strain>
    </source>
</reference>
<evidence type="ECO:0000256" key="1">
    <source>
        <dbReference type="SAM" id="Phobius"/>
    </source>
</evidence>
<dbReference type="Proteomes" id="UP000286045">
    <property type="component" value="Unassembled WGS sequence"/>
</dbReference>
<dbReference type="AlphaFoldDB" id="A0A439DFM7"/>
<keyword evidence="1" id="KW-1133">Transmembrane helix</keyword>
<dbReference type="EMBL" id="RYZI01000032">
    <property type="protein sequence ID" value="RWA13210.1"/>
    <property type="molecule type" value="Genomic_DNA"/>
</dbReference>
<organism evidence="2 3">
    <name type="scientific">Xylaria grammica</name>
    <dbReference type="NCBI Taxonomy" id="363999"/>
    <lineage>
        <taxon>Eukaryota</taxon>
        <taxon>Fungi</taxon>
        <taxon>Dikarya</taxon>
        <taxon>Ascomycota</taxon>
        <taxon>Pezizomycotina</taxon>
        <taxon>Sordariomycetes</taxon>
        <taxon>Xylariomycetidae</taxon>
        <taxon>Xylariales</taxon>
        <taxon>Xylariaceae</taxon>
        <taxon>Xylaria</taxon>
    </lineage>
</organism>
<proteinExistence type="predicted"/>
<name>A0A439DFM7_9PEZI</name>
<feature type="transmembrane region" description="Helical" evidence="1">
    <location>
        <begin position="569"/>
        <end position="589"/>
    </location>
</feature>
<feature type="transmembrane region" description="Helical" evidence="1">
    <location>
        <begin position="613"/>
        <end position="637"/>
    </location>
</feature>
<feature type="transmembrane region" description="Helical" evidence="1">
    <location>
        <begin position="91"/>
        <end position="111"/>
    </location>
</feature>
<keyword evidence="3" id="KW-1185">Reference proteome</keyword>
<protein>
    <recommendedName>
        <fullName evidence="4">Heterokaryon incompatibility domain-containing protein</fullName>
    </recommendedName>
</protein>
<sequence>MSLRHRDAFGRVSDIDQSQAGLEHYLRPQDGRLVCLQVQGTDDARGYRQTSWARNGRPRSRVSLILKLAHWTYSSVLVEGTEERRYTSSGVWLLALKWIPACLLLVILLVVPQNLEGVFQNGGFYDPIQYRDWRYPKVSRNRREGEQETSVEDVDADESHPFLKGGIEMNAVATQNHQVHQMSDAKIDEDFDDLPARHFRPRYLCFLRDGPRGADTEYETRKVTDWIKQHGDYASTDFVFISYTRNQFLIGASQKWRNKPEPDEATKAVYAQQAEEDRAMVLAYGMEAARTAGKRAFWLDFECIRDADNVARANAQSDDVYRICDIVRAAHSLVILLGPPHDIRRPREDYRHLYNPEAMDQWLQEWGTRLWTLPEILLCSPERRVKLYAIGGPNPPEEIAKRNMAARSVWPDSKLVRQLVDHYESSIHLTPLELVSIALECFSWRQTDQFNKGDISYALMGLLRRRPAVDKSDKGFEAFARLSLANDSDKLLERLICMQPTRRGAPWHKIRDAWGVKLWDIEPRCQVAGIVDDQTVTLDGAFGATIQWDAMQQVAFLKRRTLSRLLGKIVLRGAPAYLIFALALVIVAAETKSAGSGYGYYDDSDSDFSGPSLAFLVVGLIFLVPSLIITFLIPVMLRNIYQGKFWSTQAHFLGLEGIPKDIGEIERLLFGFNHGRLKWSIAGSPLSRNGRSADGERVGHPPLTPDYLDKSTYDKTEEKNQERETFFTLIDTYAMTATAFRATRPPTTVIICGHEGGMQRAILCSYDWREGTFVREAVIRVKTLVLDRMFRVDRFRFALGRKIDSPSKSIEQVQQVHEQLDNYTYDHQHSQTAMIPEQNNAGMQSYFHPDPSYVAEGVPAHGNNGYYQNYV</sequence>
<keyword evidence="1" id="KW-0472">Membrane</keyword>
<evidence type="ECO:0000313" key="3">
    <source>
        <dbReference type="Proteomes" id="UP000286045"/>
    </source>
</evidence>
<keyword evidence="1" id="KW-0812">Transmembrane</keyword>
<gene>
    <name evidence="2" type="ORF">EKO27_g1890</name>
</gene>
<dbReference type="STRING" id="363999.A0A439DFM7"/>